<proteinExistence type="predicted"/>
<keyword evidence="4" id="KW-1185">Reference proteome</keyword>
<evidence type="ECO:0000313" key="3">
    <source>
        <dbReference type="EnsemblProtists" id="EOD18812"/>
    </source>
</evidence>
<sequence length="226" mass="23945">MLLLLTRHFAAAQRAQASSPGGVSAAGMSEVGRVADCGTWVVCLQERHALDASSLARCQQCRKARTRLKLPIAGGSREPGGGRCKQGEQPKLPAYHFCAALCLSCAIASESSASLNLPHPPQLTAMQHALAREARLKRRCPQYGMLGATMPNAYAAYQPGSAPPGYPMPHNASGAGTQSAQWAMVATAPLRQLLRLYAKDLSSGDISAPTRSPEGVPASREDKKER</sequence>
<reference evidence="3" key="2">
    <citation type="submission" date="2024-10" db="UniProtKB">
        <authorList>
            <consortium name="EnsemblProtists"/>
        </authorList>
    </citation>
    <scope>IDENTIFICATION</scope>
</reference>
<accession>A0A0D3J5M7</accession>
<organism evidence="3 4">
    <name type="scientific">Emiliania huxleyi (strain CCMP1516)</name>
    <dbReference type="NCBI Taxonomy" id="280463"/>
    <lineage>
        <taxon>Eukaryota</taxon>
        <taxon>Haptista</taxon>
        <taxon>Haptophyta</taxon>
        <taxon>Prymnesiophyceae</taxon>
        <taxon>Isochrysidales</taxon>
        <taxon>Noelaerhabdaceae</taxon>
        <taxon>Emiliania</taxon>
    </lineage>
</organism>
<name>A0A0D3J5M7_EMIH1</name>
<dbReference type="EnsemblProtists" id="EOD18812">
    <property type="protein sequence ID" value="EOD18812"/>
    <property type="gene ID" value="EMIHUDRAFT_209404"/>
</dbReference>
<dbReference type="Proteomes" id="UP000013827">
    <property type="component" value="Unassembled WGS sequence"/>
</dbReference>
<dbReference type="RefSeq" id="XP_005771241.1">
    <property type="nucleotide sequence ID" value="XM_005771184.1"/>
</dbReference>
<dbReference type="GeneID" id="17264359"/>
<feature type="region of interest" description="Disordered" evidence="1">
    <location>
        <begin position="203"/>
        <end position="226"/>
    </location>
</feature>
<evidence type="ECO:0000256" key="1">
    <source>
        <dbReference type="SAM" id="MobiDB-lite"/>
    </source>
</evidence>
<protein>
    <submittedName>
        <fullName evidence="3">Uncharacterized protein</fullName>
    </submittedName>
</protein>
<dbReference type="AlphaFoldDB" id="A0A0D3J5M7"/>
<feature type="chain" id="PRO_5044254615" evidence="2">
    <location>
        <begin position="18"/>
        <end position="226"/>
    </location>
</feature>
<dbReference type="KEGG" id="ehx:EMIHUDRAFT_209404"/>
<dbReference type="HOGENOM" id="CLU_1226747_0_0_1"/>
<feature type="signal peptide" evidence="2">
    <location>
        <begin position="1"/>
        <end position="17"/>
    </location>
</feature>
<dbReference type="PaxDb" id="2903-EOD18812"/>
<keyword evidence="2" id="KW-0732">Signal</keyword>
<reference evidence="4" key="1">
    <citation type="journal article" date="2013" name="Nature">
        <title>Pan genome of the phytoplankton Emiliania underpins its global distribution.</title>
        <authorList>
            <person name="Read B.A."/>
            <person name="Kegel J."/>
            <person name="Klute M.J."/>
            <person name="Kuo A."/>
            <person name="Lefebvre S.C."/>
            <person name="Maumus F."/>
            <person name="Mayer C."/>
            <person name="Miller J."/>
            <person name="Monier A."/>
            <person name="Salamov A."/>
            <person name="Young J."/>
            <person name="Aguilar M."/>
            <person name="Claverie J.M."/>
            <person name="Frickenhaus S."/>
            <person name="Gonzalez K."/>
            <person name="Herman E.K."/>
            <person name="Lin Y.C."/>
            <person name="Napier J."/>
            <person name="Ogata H."/>
            <person name="Sarno A.F."/>
            <person name="Shmutz J."/>
            <person name="Schroeder D."/>
            <person name="de Vargas C."/>
            <person name="Verret F."/>
            <person name="von Dassow P."/>
            <person name="Valentin K."/>
            <person name="Van de Peer Y."/>
            <person name="Wheeler G."/>
            <person name="Dacks J.B."/>
            <person name="Delwiche C.F."/>
            <person name="Dyhrman S.T."/>
            <person name="Glockner G."/>
            <person name="John U."/>
            <person name="Richards T."/>
            <person name="Worden A.Z."/>
            <person name="Zhang X."/>
            <person name="Grigoriev I.V."/>
            <person name="Allen A.E."/>
            <person name="Bidle K."/>
            <person name="Borodovsky M."/>
            <person name="Bowler C."/>
            <person name="Brownlee C."/>
            <person name="Cock J.M."/>
            <person name="Elias M."/>
            <person name="Gladyshev V.N."/>
            <person name="Groth M."/>
            <person name="Guda C."/>
            <person name="Hadaegh A."/>
            <person name="Iglesias-Rodriguez M.D."/>
            <person name="Jenkins J."/>
            <person name="Jones B.M."/>
            <person name="Lawson T."/>
            <person name="Leese F."/>
            <person name="Lindquist E."/>
            <person name="Lobanov A."/>
            <person name="Lomsadze A."/>
            <person name="Malik S.B."/>
            <person name="Marsh M.E."/>
            <person name="Mackinder L."/>
            <person name="Mock T."/>
            <person name="Mueller-Roeber B."/>
            <person name="Pagarete A."/>
            <person name="Parker M."/>
            <person name="Probert I."/>
            <person name="Quesneville H."/>
            <person name="Raines C."/>
            <person name="Rensing S.A."/>
            <person name="Riano-Pachon D.M."/>
            <person name="Richier S."/>
            <person name="Rokitta S."/>
            <person name="Shiraiwa Y."/>
            <person name="Soanes D.M."/>
            <person name="van der Giezen M."/>
            <person name="Wahlund T.M."/>
            <person name="Williams B."/>
            <person name="Wilson W."/>
            <person name="Wolfe G."/>
            <person name="Wurch L.L."/>
        </authorList>
    </citation>
    <scope>NUCLEOTIDE SEQUENCE</scope>
</reference>
<evidence type="ECO:0000256" key="2">
    <source>
        <dbReference type="SAM" id="SignalP"/>
    </source>
</evidence>
<evidence type="ECO:0000313" key="4">
    <source>
        <dbReference type="Proteomes" id="UP000013827"/>
    </source>
</evidence>